<dbReference type="EC" id="2.4.3.3" evidence="14"/>
<evidence type="ECO:0000256" key="16">
    <source>
        <dbReference type="ARBA" id="ARBA00052285"/>
    </source>
</evidence>
<name>A0AAV1H8U4_XYRNO</name>
<evidence type="ECO:0000256" key="3">
    <source>
        <dbReference type="ARBA" id="ARBA00006003"/>
    </source>
</evidence>
<keyword evidence="9" id="KW-0333">Golgi apparatus</keyword>
<evidence type="ECO:0000256" key="8">
    <source>
        <dbReference type="ARBA" id="ARBA00022989"/>
    </source>
</evidence>
<feature type="transmembrane region" description="Helical" evidence="18">
    <location>
        <begin position="52"/>
        <end position="72"/>
    </location>
</feature>
<comment type="catalytic activity">
    <reaction evidence="15">
        <text>a 3-O-[N-acetyl-alpha-neuraminyl-(2-&gt;3)-beta-D-galactosyl-(1-&gt;3)-N-acetyl-alpha-D-galactosaminyl]-L-threonyl-[protein] + CMP-N-acetyl-beta-neuraminate = a 3-O-{alpha-Neu5Ac-(2-&gt;3)-beta-D-Gal-(1-&gt;3)-[alpha-Neu5Ac-(2-&gt;6)]-alpha-D-GalNAc}-L-threonyl-[protein] + CMP + H(+)</text>
        <dbReference type="Rhea" id="RHEA:81659"/>
        <dbReference type="Rhea" id="RHEA-COMP:14417"/>
        <dbReference type="Rhea" id="RHEA-COMP:16763"/>
        <dbReference type="ChEBI" id="CHEBI:15378"/>
        <dbReference type="ChEBI" id="CHEBI:57812"/>
        <dbReference type="ChEBI" id="CHEBI:60377"/>
        <dbReference type="ChEBI" id="CHEBI:139598"/>
        <dbReference type="ChEBI" id="CHEBI:156398"/>
    </reaction>
    <physiologicalReaction direction="left-to-right" evidence="15">
        <dbReference type="Rhea" id="RHEA:81660"/>
    </physiologicalReaction>
</comment>
<dbReference type="PANTHER" id="PTHR45941">
    <property type="entry name" value="ALPHA-N-ACETYLGALACTOSAMINIDE ALPHA-2,6-SIALYLTRANSFERASE 2-LIKE-RELATED"/>
    <property type="match status" value="1"/>
</dbReference>
<dbReference type="PANTHER" id="PTHR45941:SF4">
    <property type="entry name" value="ST6 N-ACETYLGALACTOSAMINIDE ALPHA-2,6-SIALYLTRANSFERASE 2"/>
    <property type="match status" value="1"/>
</dbReference>
<keyword evidence="8 18" id="KW-1133">Transmembrane helix</keyword>
<comment type="subcellular location">
    <subcellularLocation>
        <location evidence="1">Golgi apparatus membrane</location>
        <topology evidence="1">Single-pass type II membrane protein</topology>
    </subcellularLocation>
</comment>
<dbReference type="EMBL" id="OY660882">
    <property type="protein sequence ID" value="CAJ1081451.1"/>
    <property type="molecule type" value="Genomic_DNA"/>
</dbReference>
<keyword evidence="12" id="KW-0325">Glycoprotein</keyword>
<dbReference type="Gene3D" id="3.90.1480.20">
    <property type="entry name" value="Glycosyl transferase family 29"/>
    <property type="match status" value="1"/>
</dbReference>
<evidence type="ECO:0000256" key="9">
    <source>
        <dbReference type="ARBA" id="ARBA00023034"/>
    </source>
</evidence>
<dbReference type="FunFam" id="3.90.1480.20:FF:000015">
    <property type="entry name" value="Lactosylceramide alpha-2,3-sialyltransferase"/>
    <property type="match status" value="1"/>
</dbReference>
<evidence type="ECO:0000256" key="7">
    <source>
        <dbReference type="ARBA" id="ARBA00022968"/>
    </source>
</evidence>
<evidence type="ECO:0000313" key="20">
    <source>
        <dbReference type="Proteomes" id="UP001178508"/>
    </source>
</evidence>
<accession>A0AAV1H8U4</accession>
<dbReference type="Proteomes" id="UP001178508">
    <property type="component" value="Chromosome 19"/>
</dbReference>
<evidence type="ECO:0000256" key="1">
    <source>
        <dbReference type="ARBA" id="ARBA00004323"/>
    </source>
</evidence>
<comment type="catalytic activity">
    <reaction evidence="13">
        <text>a beta-D-galactosyl-(1-&gt;3)-N-acetyl-alpha-D-galactosaminyl derivative + CMP-N-acetyl-beta-neuraminate = a beta-D-galactosyl-(1-&gt;3)-[N-acetyl-alpha-neuraminyl-(2-&gt;6)]-N-acetyl-alpha-D-galactosaminyl derivative + CMP + H(+)</text>
        <dbReference type="Rhea" id="RHEA:11136"/>
        <dbReference type="ChEBI" id="CHEBI:15378"/>
        <dbReference type="ChEBI" id="CHEBI:57812"/>
        <dbReference type="ChEBI" id="CHEBI:60377"/>
        <dbReference type="ChEBI" id="CHEBI:133470"/>
        <dbReference type="ChEBI" id="CHEBI:140764"/>
        <dbReference type="EC" id="2.4.3.3"/>
    </reaction>
    <physiologicalReaction direction="left-to-right" evidence="13">
        <dbReference type="Rhea" id="RHEA:11137"/>
    </physiologicalReaction>
</comment>
<evidence type="ECO:0000256" key="12">
    <source>
        <dbReference type="ARBA" id="ARBA00023180"/>
    </source>
</evidence>
<dbReference type="InterPro" id="IPR001675">
    <property type="entry name" value="Glyco_trans_29"/>
</dbReference>
<keyword evidence="6 18" id="KW-0812">Transmembrane</keyword>
<evidence type="ECO:0000256" key="5">
    <source>
        <dbReference type="ARBA" id="ARBA00022679"/>
    </source>
</evidence>
<keyword evidence="10 18" id="KW-0472">Membrane</keyword>
<dbReference type="Pfam" id="PF00777">
    <property type="entry name" value="Glyco_transf_29"/>
    <property type="match status" value="1"/>
</dbReference>
<evidence type="ECO:0000256" key="4">
    <source>
        <dbReference type="ARBA" id="ARBA00022676"/>
    </source>
</evidence>
<evidence type="ECO:0000256" key="2">
    <source>
        <dbReference type="ARBA" id="ARBA00004922"/>
    </source>
</evidence>
<feature type="region of interest" description="Disordered" evidence="17">
    <location>
        <begin position="1"/>
        <end position="43"/>
    </location>
</feature>
<dbReference type="AlphaFoldDB" id="A0AAV1H8U4"/>
<proteinExistence type="inferred from homology"/>
<sequence length="482" mass="54945">MLSSRVSESEDRVKESGSTTAVLTEETRSRTGPSPPHAPSGEAEGMALQKKLVLFLMTAFSVLFVYILSINLDSPRLKQFQFFTLGESSESRDSEEPLDGQTDSDGWTHPPSNSSVNSTVQLISESDSRSADGLDKTKTKAPSVKPQTARPTEPSYIGDTYMTEDIPPQTHCPDGIRSRVTNSEFNERFLRNIPVLQWAKHITPEQHKRLSIYPGTHGWRGLEYEMLKETLSFLNSSVNRLMLDDWMDRRNNSECSRCAVVGNGGILKGSKKGEEIDGHHYVFRTNGAITQGFEQDVGSRTTHYTVSTNTLRNSLVNYGRDGFRAVPVSKETRYVLLPDHDRDYLMVKAAATRTLVDRGRDQGKDPLKYFGEDVSAAKMKIYHPDFVRYTRNRFLHSRILSKKHENLYRPSTGAVMLLAALHTCDEVNAYGFMTPDYAKYSDHYFDKVKKQVHFYANHDFRLEMVLWQLLHREGLIRLYMRY</sequence>
<keyword evidence="11" id="KW-1015">Disulfide bond</keyword>
<keyword evidence="4" id="KW-0328">Glycosyltransferase</keyword>
<reference evidence="19" key="1">
    <citation type="submission" date="2023-08" db="EMBL/GenBank/DDBJ databases">
        <authorList>
            <person name="Alioto T."/>
            <person name="Alioto T."/>
            <person name="Gomez Garrido J."/>
        </authorList>
    </citation>
    <scope>NUCLEOTIDE SEQUENCE</scope>
</reference>
<feature type="compositionally biased region" description="Polar residues" evidence="17">
    <location>
        <begin position="101"/>
        <end position="125"/>
    </location>
</feature>
<evidence type="ECO:0000256" key="10">
    <source>
        <dbReference type="ARBA" id="ARBA00023136"/>
    </source>
</evidence>
<evidence type="ECO:0000256" key="6">
    <source>
        <dbReference type="ARBA" id="ARBA00022692"/>
    </source>
</evidence>
<comment type="pathway">
    <text evidence="2">Protein modification; protein glycosylation.</text>
</comment>
<evidence type="ECO:0000256" key="14">
    <source>
        <dbReference type="ARBA" id="ARBA00039109"/>
    </source>
</evidence>
<comment type="catalytic activity">
    <reaction evidence="16">
        <text>a 3-O-[N-acetyl-alpha-D-galactosaminyl]-L-threonyl-[protein] + CMP-N-acetyl-beta-neuraminate = a 3-O-[N-acetyl-alpha-neuraminosyl-(2-&gt;6)-N-acetyl-alpha-D-galactosaminyl]-L-threonyl-[protein] + CMP + H(+)</text>
        <dbReference type="Rhea" id="RHEA:81643"/>
        <dbReference type="Rhea" id="RHEA-COMP:11689"/>
        <dbReference type="Rhea" id="RHEA-COMP:19720"/>
        <dbReference type="ChEBI" id="CHEBI:15378"/>
        <dbReference type="ChEBI" id="CHEBI:57812"/>
        <dbReference type="ChEBI" id="CHEBI:60377"/>
        <dbReference type="ChEBI" id="CHEBI:87075"/>
        <dbReference type="ChEBI" id="CHEBI:231970"/>
    </reaction>
    <physiologicalReaction direction="left-to-right" evidence="16">
        <dbReference type="Rhea" id="RHEA:81644"/>
    </physiologicalReaction>
</comment>
<gene>
    <name evidence="19" type="ORF">XNOV1_A027113</name>
</gene>
<evidence type="ECO:0000256" key="13">
    <source>
        <dbReference type="ARBA" id="ARBA00036348"/>
    </source>
</evidence>
<evidence type="ECO:0000256" key="18">
    <source>
        <dbReference type="SAM" id="Phobius"/>
    </source>
</evidence>
<keyword evidence="20" id="KW-1185">Reference proteome</keyword>
<protein>
    <recommendedName>
        <fullName evidence="14">alpha-N-acetylgalactosaminide alpha-2,6-sialyltransferase</fullName>
        <ecNumber evidence="14">2.4.3.3</ecNumber>
    </recommendedName>
</protein>
<keyword evidence="5" id="KW-0808">Transferase</keyword>
<comment type="similarity">
    <text evidence="3">Belongs to the glycosyltransferase 29 family.</text>
</comment>
<keyword evidence="7" id="KW-0735">Signal-anchor</keyword>
<dbReference type="GO" id="GO:0001665">
    <property type="term" value="F:alpha-N-acetylgalactosaminide alpha-2,6-sialyltransferase activity"/>
    <property type="evidence" value="ECO:0007669"/>
    <property type="project" value="UniProtKB-EC"/>
</dbReference>
<organism evidence="19 20">
    <name type="scientific">Xyrichtys novacula</name>
    <name type="common">Pearly razorfish</name>
    <name type="synonym">Hemipteronotus novacula</name>
    <dbReference type="NCBI Taxonomy" id="13765"/>
    <lineage>
        <taxon>Eukaryota</taxon>
        <taxon>Metazoa</taxon>
        <taxon>Chordata</taxon>
        <taxon>Craniata</taxon>
        <taxon>Vertebrata</taxon>
        <taxon>Euteleostomi</taxon>
        <taxon>Actinopterygii</taxon>
        <taxon>Neopterygii</taxon>
        <taxon>Teleostei</taxon>
        <taxon>Neoteleostei</taxon>
        <taxon>Acanthomorphata</taxon>
        <taxon>Eupercaria</taxon>
        <taxon>Labriformes</taxon>
        <taxon>Labridae</taxon>
        <taxon>Xyrichtys</taxon>
    </lineage>
</organism>
<feature type="region of interest" description="Disordered" evidence="17">
    <location>
        <begin position="86"/>
        <end position="171"/>
    </location>
</feature>
<dbReference type="InterPro" id="IPR038578">
    <property type="entry name" value="GT29-like_sf"/>
</dbReference>
<evidence type="ECO:0000256" key="11">
    <source>
        <dbReference type="ARBA" id="ARBA00023157"/>
    </source>
</evidence>
<evidence type="ECO:0000313" key="19">
    <source>
        <dbReference type="EMBL" id="CAJ1081451.1"/>
    </source>
</evidence>
<dbReference type="GO" id="GO:0000139">
    <property type="term" value="C:Golgi membrane"/>
    <property type="evidence" value="ECO:0007669"/>
    <property type="project" value="UniProtKB-SubCell"/>
</dbReference>
<evidence type="ECO:0000256" key="15">
    <source>
        <dbReference type="ARBA" id="ARBA00050664"/>
    </source>
</evidence>
<evidence type="ECO:0000256" key="17">
    <source>
        <dbReference type="SAM" id="MobiDB-lite"/>
    </source>
</evidence>
<feature type="compositionally biased region" description="Basic and acidic residues" evidence="17">
    <location>
        <begin position="126"/>
        <end position="138"/>
    </location>
</feature>